<organism evidence="5 6">
    <name type="scientific">Labedella phragmitis</name>
    <dbReference type="NCBI Taxonomy" id="2498849"/>
    <lineage>
        <taxon>Bacteria</taxon>
        <taxon>Bacillati</taxon>
        <taxon>Actinomycetota</taxon>
        <taxon>Actinomycetes</taxon>
        <taxon>Micrococcales</taxon>
        <taxon>Microbacteriaceae</taxon>
        <taxon>Labedella</taxon>
    </lineage>
</organism>
<dbReference type="Proteomes" id="UP000288547">
    <property type="component" value="Unassembled WGS sequence"/>
</dbReference>
<dbReference type="Pfam" id="PF13439">
    <property type="entry name" value="Glyco_transf_4"/>
    <property type="match status" value="1"/>
</dbReference>
<comment type="caution">
    <text evidence="5">The sequence shown here is derived from an EMBL/GenBank/DDBJ whole genome shotgun (WGS) entry which is preliminary data.</text>
</comment>
<keyword evidence="1" id="KW-0328">Glycosyltransferase</keyword>
<evidence type="ECO:0000259" key="4">
    <source>
        <dbReference type="Pfam" id="PF13439"/>
    </source>
</evidence>
<sequence>MTTVLRVVIDQMATPAPTGVGRYTHELTRGLIATAPVGCTVEGIVSALPQDKIDALTERLPGLGDLHRTTLPRRELATAWQLGIAPTLATGMIHAPGLLAPLVKHDTSSDGTQIVVTVHDTLAWTHPKSLTPATVAWNKAMLKRARKHADAVVVPSHAVAGRLAEIVDLGDRVRVIGGAASEDLVVPPDADERTERLRLPGEFILTIGSLDPRRGLTDLITALGLPGAPDLPLLILGPDSWGELTVASVADEAGLPDDRVRALGVVDDADLAVLLDRATVFVHPGRHEGFGLPIVEAFRFGTPVVHSDDDALVEVSAGAGVAVELTGKGYPERLAAALSSTLSDAEQLRRLGILAQDRERAFSWRDSAERVWQLHADL</sequence>
<accession>A0A444PPK8</accession>
<dbReference type="CDD" id="cd03809">
    <property type="entry name" value="GT4_MtfB-like"/>
    <property type="match status" value="1"/>
</dbReference>
<dbReference type="Gene3D" id="3.40.50.2000">
    <property type="entry name" value="Glycogen Phosphorylase B"/>
    <property type="match status" value="2"/>
</dbReference>
<dbReference type="PANTHER" id="PTHR46401">
    <property type="entry name" value="GLYCOSYLTRANSFERASE WBBK-RELATED"/>
    <property type="match status" value="1"/>
</dbReference>
<keyword evidence="2 5" id="KW-0808">Transferase</keyword>
<dbReference type="SUPFAM" id="SSF53756">
    <property type="entry name" value="UDP-Glycosyltransferase/glycogen phosphorylase"/>
    <property type="match status" value="1"/>
</dbReference>
<keyword evidence="6" id="KW-1185">Reference proteome</keyword>
<dbReference type="AlphaFoldDB" id="A0A444PPK8"/>
<dbReference type="Pfam" id="PF00534">
    <property type="entry name" value="Glycos_transf_1"/>
    <property type="match status" value="1"/>
</dbReference>
<evidence type="ECO:0000313" key="6">
    <source>
        <dbReference type="Proteomes" id="UP000288547"/>
    </source>
</evidence>
<evidence type="ECO:0000313" key="5">
    <source>
        <dbReference type="EMBL" id="RWZ46352.1"/>
    </source>
</evidence>
<name>A0A444PPK8_9MICO</name>
<dbReference type="InterPro" id="IPR001296">
    <property type="entry name" value="Glyco_trans_1"/>
</dbReference>
<dbReference type="EMBL" id="RZNB01000007">
    <property type="protein sequence ID" value="RWZ46352.1"/>
    <property type="molecule type" value="Genomic_DNA"/>
</dbReference>
<evidence type="ECO:0000256" key="1">
    <source>
        <dbReference type="ARBA" id="ARBA00022676"/>
    </source>
</evidence>
<dbReference type="RefSeq" id="WP_128496100.1">
    <property type="nucleotide sequence ID" value="NZ_RZNB01000007.1"/>
</dbReference>
<evidence type="ECO:0000256" key="2">
    <source>
        <dbReference type="ARBA" id="ARBA00022679"/>
    </source>
</evidence>
<dbReference type="GO" id="GO:0009103">
    <property type="term" value="P:lipopolysaccharide biosynthetic process"/>
    <property type="evidence" value="ECO:0007669"/>
    <property type="project" value="TreeGrafter"/>
</dbReference>
<feature type="domain" description="Glycosyltransferase subfamily 4-like N-terminal" evidence="4">
    <location>
        <begin position="18"/>
        <end position="176"/>
    </location>
</feature>
<dbReference type="PANTHER" id="PTHR46401:SF2">
    <property type="entry name" value="GLYCOSYLTRANSFERASE WBBK-RELATED"/>
    <property type="match status" value="1"/>
</dbReference>
<feature type="domain" description="Glycosyl transferase family 1" evidence="3">
    <location>
        <begin position="198"/>
        <end position="353"/>
    </location>
</feature>
<dbReference type="OrthoDB" id="9801609at2"/>
<dbReference type="GO" id="GO:0016757">
    <property type="term" value="F:glycosyltransferase activity"/>
    <property type="evidence" value="ECO:0007669"/>
    <property type="project" value="UniProtKB-KW"/>
</dbReference>
<reference evidence="5 6" key="1">
    <citation type="submission" date="2018-12" db="EMBL/GenBank/DDBJ databases">
        <authorList>
            <person name="Li F."/>
        </authorList>
    </citation>
    <scope>NUCLEOTIDE SEQUENCE [LARGE SCALE GENOMIC DNA]</scope>
    <source>
        <strain evidence="5 6">11W25H-1</strain>
    </source>
</reference>
<proteinExistence type="predicted"/>
<evidence type="ECO:0000259" key="3">
    <source>
        <dbReference type="Pfam" id="PF00534"/>
    </source>
</evidence>
<dbReference type="InterPro" id="IPR028098">
    <property type="entry name" value="Glyco_trans_4-like_N"/>
</dbReference>
<gene>
    <name evidence="5" type="ORF">ELQ90_14980</name>
</gene>
<protein>
    <submittedName>
        <fullName evidence="5">Glycosyltransferase family 1 protein</fullName>
    </submittedName>
</protein>